<feature type="region of interest" description="Disordered" evidence="1">
    <location>
        <begin position="143"/>
        <end position="174"/>
    </location>
</feature>
<dbReference type="Proteomes" id="UP000276103">
    <property type="component" value="Unassembled WGS sequence"/>
</dbReference>
<evidence type="ECO:0000256" key="1">
    <source>
        <dbReference type="SAM" id="MobiDB-lite"/>
    </source>
</evidence>
<protein>
    <submittedName>
        <fullName evidence="2">Uncharacterized protein</fullName>
    </submittedName>
</protein>
<gene>
    <name evidence="2" type="ORF">DSM107003_30060</name>
</gene>
<dbReference type="AlphaFoldDB" id="A0A3S1A926"/>
<proteinExistence type="predicted"/>
<dbReference type="EMBL" id="RSCM01000009">
    <property type="protein sequence ID" value="RUS95830.1"/>
    <property type="molecule type" value="Genomic_DNA"/>
</dbReference>
<dbReference type="RefSeq" id="WP_127054896.1">
    <property type="nucleotide sequence ID" value="NZ_RSCM01000009.1"/>
</dbReference>
<evidence type="ECO:0000313" key="2">
    <source>
        <dbReference type="EMBL" id="RUS95830.1"/>
    </source>
</evidence>
<name>A0A3S1A926_ANAVA</name>
<sequence>MSQITIQCRLVASESTRQQLWQLMAEKNTPLINELLSQIGKHAEFETWRQKGKHPTGIVKELCEPLKTDPRFMGQPARFYTSATASVNYIYKSWFALMKRFQSQLDGKLRWLEMLNSDAELVEASGVSLDVLQTKSAQILAQFAPQNPAETQPAKGKKTKKGKKSPTSDSERNLSKNLFDAYSNTEDNLTRCAISYLLKNGCKISNKAENPDNFVQRRRKVEIQIQRLTEKLAARIPKGRDLTNTIRLETLFNATQTVPENETEAKFWQNILLRKSSQLPFPVAYETNEDLVWFKNQFGRICVKFSGLSEHTFQIYCDSRQLQWFQRFLEDQQIKKNSKNQHSSALFTLRSGRISWQEEQGKGEPWNIHHLTLYCSVDTRLWTEEGTNLVKEEKAEEIAKTITQTKAKGDLNDKQQAHLKRKNSSLARINNPFPRPSQPLYKGQSHILVGVSLGLEDPATIAVVDGTTGKVLTYRNIKQLLGDNYKLLNRQRQQKHLLSHQRHIAQRMSAPNQFGDSELGEYIDRLLAKEIIAIAQTYKAGSIVIPKLGDMREQIQSEIQSKAEQKSDIIEVQQKYAKEYRTTVHQWSYGRLIANIQSQAAKTGIVIEEGKQPIRASPQEKAKELAISTYQSRKA</sequence>
<organism evidence="2 3">
    <name type="scientific">Trichormus variabilis SAG 1403-4b</name>
    <dbReference type="NCBI Taxonomy" id="447716"/>
    <lineage>
        <taxon>Bacteria</taxon>
        <taxon>Bacillati</taxon>
        <taxon>Cyanobacteriota</taxon>
        <taxon>Cyanophyceae</taxon>
        <taxon>Nostocales</taxon>
        <taxon>Nostocaceae</taxon>
        <taxon>Trichormus</taxon>
    </lineage>
</organism>
<accession>A0A3S1A926</accession>
<dbReference type="OrthoDB" id="527512at2"/>
<dbReference type="InterPro" id="IPR049868">
    <property type="entry name" value="V_Cas12k"/>
</dbReference>
<dbReference type="NCBIfam" id="NF038191">
    <property type="entry name" value="V_Cas12k"/>
    <property type="match status" value="1"/>
</dbReference>
<reference evidence="2 3" key="1">
    <citation type="journal article" date="2019" name="Genome Biol. Evol.">
        <title>Day and night: Metabolic profiles and evolutionary relationships of six axenic non-marine cyanobacteria.</title>
        <authorList>
            <person name="Will S.E."/>
            <person name="Henke P."/>
            <person name="Boedeker C."/>
            <person name="Huang S."/>
            <person name="Brinkmann H."/>
            <person name="Rohde M."/>
            <person name="Jarek M."/>
            <person name="Friedl T."/>
            <person name="Seufert S."/>
            <person name="Schumacher M."/>
            <person name="Overmann J."/>
            <person name="Neumann-Schaal M."/>
            <person name="Petersen J."/>
        </authorList>
    </citation>
    <scope>NUCLEOTIDE SEQUENCE [LARGE SCALE GENOMIC DNA]</scope>
    <source>
        <strain evidence="2 3">SAG 1403-4b</strain>
    </source>
</reference>
<feature type="compositionally biased region" description="Basic residues" evidence="1">
    <location>
        <begin position="155"/>
        <end position="164"/>
    </location>
</feature>
<comment type="caution">
    <text evidence="2">The sequence shown here is derived from an EMBL/GenBank/DDBJ whole genome shotgun (WGS) entry which is preliminary data.</text>
</comment>
<evidence type="ECO:0000313" key="3">
    <source>
        <dbReference type="Proteomes" id="UP000276103"/>
    </source>
</evidence>
<keyword evidence="3" id="KW-1185">Reference proteome</keyword>